<accession>G1WGB5</accession>
<evidence type="ECO:0000313" key="1">
    <source>
        <dbReference type="EMBL" id="EGX67366.1"/>
    </source>
</evidence>
<dbReference type="STRING" id="742742.HMPREF9452_00378"/>
<dbReference type="GeneID" id="62759889"/>
<comment type="caution">
    <text evidence="1">The sequence shown here is derived from an EMBL/GenBank/DDBJ whole genome shotgun (WGS) entry which is preliminary data.</text>
</comment>
<dbReference type="EMBL" id="ADLS01000006">
    <property type="protein sequence ID" value="EGX67366.1"/>
    <property type="molecule type" value="Genomic_DNA"/>
</dbReference>
<dbReference type="OrthoDB" id="9780991at2"/>
<name>G1WGB5_9ACTN</name>
<organism evidence="1 2">
    <name type="scientific">Collinsella tanakaei YIT 12063</name>
    <dbReference type="NCBI Taxonomy" id="742742"/>
    <lineage>
        <taxon>Bacteria</taxon>
        <taxon>Bacillati</taxon>
        <taxon>Actinomycetota</taxon>
        <taxon>Coriobacteriia</taxon>
        <taxon>Coriobacteriales</taxon>
        <taxon>Coriobacteriaceae</taxon>
        <taxon>Collinsella</taxon>
    </lineage>
</organism>
<keyword evidence="2" id="KW-1185">Reference proteome</keyword>
<proteinExistence type="predicted"/>
<dbReference type="RefSeq" id="WP_009140414.1">
    <property type="nucleotide sequence ID" value="NZ_JH126467.1"/>
</dbReference>
<reference evidence="1 2" key="1">
    <citation type="submission" date="2011-06" db="EMBL/GenBank/DDBJ databases">
        <title>The Genome Sequence of Collinsella tanakaei YIT 12063.</title>
        <authorList>
            <consortium name="The Broad Institute Genome Sequencing Platform"/>
            <person name="Earl A."/>
            <person name="Ward D."/>
            <person name="Feldgarden M."/>
            <person name="Gevers D."/>
            <person name="Morotomi M."/>
            <person name="Young S.K."/>
            <person name="Zeng Q."/>
            <person name="Gargeya S."/>
            <person name="Fitzgerald M."/>
            <person name="Haas B."/>
            <person name="Abouelleil A."/>
            <person name="Alvarado L."/>
            <person name="Arachchi H.M."/>
            <person name="Berlin A."/>
            <person name="Brown A."/>
            <person name="Chapman S.B."/>
            <person name="Chen Z."/>
            <person name="Dunbar C."/>
            <person name="Freedman E."/>
            <person name="Gearin G."/>
            <person name="Gellesch M."/>
            <person name="Goldberg J."/>
            <person name="Griggs A."/>
            <person name="Gujja S."/>
            <person name="Heiman D."/>
            <person name="Howarth C."/>
            <person name="Larson L."/>
            <person name="Lui A."/>
            <person name="MacDonald P.J.P."/>
            <person name="Mehta T."/>
            <person name="Montmayeur A."/>
            <person name="Murphy C."/>
            <person name="Neiman D."/>
            <person name="Pearson M."/>
            <person name="Priest M."/>
            <person name="Roberts A."/>
            <person name="Saif S."/>
            <person name="Shea T."/>
            <person name="Shenoy N."/>
            <person name="Sisk P."/>
            <person name="Stolte C."/>
            <person name="Sykes S."/>
            <person name="Wortman J."/>
            <person name="Nusbaum C."/>
            <person name="Birren B."/>
        </authorList>
    </citation>
    <scope>NUCLEOTIDE SEQUENCE [LARGE SCALE GENOMIC DNA]</scope>
    <source>
        <strain evidence="1 2">YIT 12063</strain>
    </source>
</reference>
<gene>
    <name evidence="1" type="ORF">HMPREF9452_00378</name>
</gene>
<dbReference type="eggNOG" id="COG5301">
    <property type="taxonomic scope" value="Bacteria"/>
</dbReference>
<evidence type="ECO:0000313" key="2">
    <source>
        <dbReference type="Proteomes" id="UP000004830"/>
    </source>
</evidence>
<dbReference type="PATRIC" id="fig|742742.3.peg.363"/>
<dbReference type="Proteomes" id="UP000004830">
    <property type="component" value="Unassembled WGS sequence"/>
</dbReference>
<dbReference type="AlphaFoldDB" id="G1WGB5"/>
<protein>
    <submittedName>
        <fullName evidence="1">Uncharacterized protein</fullName>
    </submittedName>
</protein>
<dbReference type="HOGENOM" id="CLU_798566_0_0_11"/>
<sequence>MSGFDVNAITDAGSLLIAKVMASKGSITFTRIVMGDGYMPSSQVPEHMTAVVSPKATMEITKCEVTGNGAAVVGGRYDNSEQSQDFEWRELGLYAKDPDLGEILYSYGNTGESAETIPAGGGATAIEKLIDVVTYVGNDVNVTAEFAPYVVPSADEITITNKDNRLSVKDGGLQLKHAAIVDATGGFVSYDGTDEKVNELIAQAEVKVDGTTISRNASQQLQVKDGGITSAKLAANSVTADKMADGSVGTAELVAGAVSTAKLESGAVTTDKLANSSVGPAKLMQKSVQPQHISDPAAHRNAMGLGNTLAALDVAHGGTGQTTIDGVRKAVFNFPSNDELLTYLGLK</sequence>